<dbReference type="KEGG" id="aplc:110989918"/>
<feature type="region of interest" description="Disordered" evidence="5">
    <location>
        <begin position="211"/>
        <end position="260"/>
    </location>
</feature>
<dbReference type="OMA" id="KVCVSYR"/>
<feature type="compositionally biased region" description="Low complexity" evidence="5">
    <location>
        <begin position="62"/>
        <end position="75"/>
    </location>
</feature>
<keyword evidence="1 4" id="KW-0479">Metal-binding</keyword>
<evidence type="ECO:0000256" key="5">
    <source>
        <dbReference type="SAM" id="MobiDB-lite"/>
    </source>
</evidence>
<dbReference type="PROSITE" id="PS50103">
    <property type="entry name" value="ZF_C3H1"/>
    <property type="match status" value="1"/>
</dbReference>
<dbReference type="OrthoDB" id="336321at2759"/>
<sequence>MASSILVADYGSSDAESEEETSSEKSQQVERGLQPPAGVNLLASTGDKSDSDADSDGDVKGVRTSTTSSKTKTNTAGDKELEKLPLPSAFGTDIQHRPLGTTAGPASSSIYANPFEQAEQHKLSILEQHVKLTSTQGKEAELGGKKTICWKFRKGRCRFGHTCKFAHDSDIPTMLAPSSQAEGMSNDPAVNSRIGYPVQTRGVYDQGLWTEQGAEEDGNDGEQLKRKRRPGLSQTLNPSKKVMTAFSRQRSRASPWSQHR</sequence>
<name>A0A8B7ZY18_ACAPL</name>
<feature type="compositionally biased region" description="Polar residues" evidence="5">
    <location>
        <begin position="246"/>
        <end position="260"/>
    </location>
</feature>
<dbReference type="AlphaFoldDB" id="A0A8B7ZY18"/>
<feature type="compositionally biased region" description="Basic and acidic residues" evidence="5">
    <location>
        <begin position="47"/>
        <end position="61"/>
    </location>
</feature>
<protein>
    <submittedName>
        <fullName evidence="8">Uncharacterized protein LOC110989918</fullName>
    </submittedName>
</protein>
<dbReference type="InterPro" id="IPR000571">
    <property type="entry name" value="Znf_CCCH"/>
</dbReference>
<dbReference type="Proteomes" id="UP000694845">
    <property type="component" value="Unplaced"/>
</dbReference>
<dbReference type="InterPro" id="IPR036855">
    <property type="entry name" value="Znf_CCCH_sf"/>
</dbReference>
<evidence type="ECO:0000259" key="6">
    <source>
        <dbReference type="PROSITE" id="PS50103"/>
    </source>
</evidence>
<organism evidence="7 8">
    <name type="scientific">Acanthaster planci</name>
    <name type="common">Crown-of-thorns starfish</name>
    <dbReference type="NCBI Taxonomy" id="133434"/>
    <lineage>
        <taxon>Eukaryota</taxon>
        <taxon>Metazoa</taxon>
        <taxon>Echinodermata</taxon>
        <taxon>Eleutherozoa</taxon>
        <taxon>Asterozoa</taxon>
        <taxon>Asteroidea</taxon>
        <taxon>Valvatacea</taxon>
        <taxon>Valvatida</taxon>
        <taxon>Acanthasteridae</taxon>
        <taxon>Acanthaster</taxon>
    </lineage>
</organism>
<evidence type="ECO:0000256" key="3">
    <source>
        <dbReference type="ARBA" id="ARBA00022833"/>
    </source>
</evidence>
<keyword evidence="2 4" id="KW-0863">Zinc-finger</keyword>
<dbReference type="RefSeq" id="XP_022110309.1">
    <property type="nucleotide sequence ID" value="XM_022254617.1"/>
</dbReference>
<accession>A0A8B7ZY18</accession>
<gene>
    <name evidence="8" type="primary">LOC110989918</name>
</gene>
<keyword evidence="7" id="KW-1185">Reference proteome</keyword>
<feature type="zinc finger region" description="C3H1-type" evidence="4">
    <location>
        <begin position="143"/>
        <end position="170"/>
    </location>
</feature>
<evidence type="ECO:0000313" key="8">
    <source>
        <dbReference type="RefSeq" id="XP_022110309.1"/>
    </source>
</evidence>
<dbReference type="InterPro" id="IPR041367">
    <property type="entry name" value="Znf-CCCH_4"/>
</dbReference>
<proteinExistence type="predicted"/>
<keyword evidence="3 4" id="KW-0862">Zinc</keyword>
<dbReference type="Gene3D" id="4.10.1000.10">
    <property type="entry name" value="Zinc finger, CCCH-type"/>
    <property type="match status" value="1"/>
</dbReference>
<dbReference type="Pfam" id="PF18044">
    <property type="entry name" value="zf-CCCH_4"/>
    <property type="match status" value="1"/>
</dbReference>
<dbReference type="GO" id="GO:0008270">
    <property type="term" value="F:zinc ion binding"/>
    <property type="evidence" value="ECO:0007669"/>
    <property type="project" value="UniProtKB-KW"/>
</dbReference>
<evidence type="ECO:0000256" key="2">
    <source>
        <dbReference type="ARBA" id="ARBA00022771"/>
    </source>
</evidence>
<reference evidence="8" key="1">
    <citation type="submission" date="2025-08" db="UniProtKB">
        <authorList>
            <consortium name="RefSeq"/>
        </authorList>
    </citation>
    <scope>IDENTIFICATION</scope>
</reference>
<evidence type="ECO:0000256" key="4">
    <source>
        <dbReference type="PROSITE-ProRule" id="PRU00723"/>
    </source>
</evidence>
<dbReference type="SUPFAM" id="SSF90229">
    <property type="entry name" value="CCCH zinc finger"/>
    <property type="match status" value="1"/>
</dbReference>
<feature type="domain" description="C3H1-type" evidence="6">
    <location>
        <begin position="143"/>
        <end position="170"/>
    </location>
</feature>
<evidence type="ECO:0000313" key="7">
    <source>
        <dbReference type="Proteomes" id="UP000694845"/>
    </source>
</evidence>
<feature type="region of interest" description="Disordered" evidence="5">
    <location>
        <begin position="1"/>
        <end position="84"/>
    </location>
</feature>
<evidence type="ECO:0000256" key="1">
    <source>
        <dbReference type="ARBA" id="ARBA00022723"/>
    </source>
</evidence>
<dbReference type="GeneID" id="110989918"/>